<evidence type="ECO:0000313" key="2">
    <source>
        <dbReference type="Proteomes" id="UP000308197"/>
    </source>
</evidence>
<dbReference type="Proteomes" id="UP000308197">
    <property type="component" value="Unassembled WGS sequence"/>
</dbReference>
<organism evidence="1 2">
    <name type="scientific">Polyporus arcularius HHB13444</name>
    <dbReference type="NCBI Taxonomy" id="1314778"/>
    <lineage>
        <taxon>Eukaryota</taxon>
        <taxon>Fungi</taxon>
        <taxon>Dikarya</taxon>
        <taxon>Basidiomycota</taxon>
        <taxon>Agaricomycotina</taxon>
        <taxon>Agaricomycetes</taxon>
        <taxon>Polyporales</taxon>
        <taxon>Polyporaceae</taxon>
        <taxon>Polyporus</taxon>
    </lineage>
</organism>
<dbReference type="InParanoid" id="A0A5C3NNN6"/>
<protein>
    <submittedName>
        <fullName evidence="1">Uncharacterized protein</fullName>
    </submittedName>
</protein>
<dbReference type="EMBL" id="ML212279">
    <property type="protein sequence ID" value="TFK78874.1"/>
    <property type="molecule type" value="Genomic_DNA"/>
</dbReference>
<proteinExistence type="predicted"/>
<feature type="non-terminal residue" evidence="1">
    <location>
        <position position="1"/>
    </location>
</feature>
<reference evidence="1 2" key="1">
    <citation type="journal article" date="2019" name="Nat. Ecol. Evol.">
        <title>Megaphylogeny resolves global patterns of mushroom evolution.</title>
        <authorList>
            <person name="Varga T."/>
            <person name="Krizsan K."/>
            <person name="Foldi C."/>
            <person name="Dima B."/>
            <person name="Sanchez-Garcia M."/>
            <person name="Sanchez-Ramirez S."/>
            <person name="Szollosi G.J."/>
            <person name="Szarkandi J.G."/>
            <person name="Papp V."/>
            <person name="Albert L."/>
            <person name="Andreopoulos W."/>
            <person name="Angelini C."/>
            <person name="Antonin V."/>
            <person name="Barry K.W."/>
            <person name="Bougher N.L."/>
            <person name="Buchanan P."/>
            <person name="Buyck B."/>
            <person name="Bense V."/>
            <person name="Catcheside P."/>
            <person name="Chovatia M."/>
            <person name="Cooper J."/>
            <person name="Damon W."/>
            <person name="Desjardin D."/>
            <person name="Finy P."/>
            <person name="Geml J."/>
            <person name="Haridas S."/>
            <person name="Hughes K."/>
            <person name="Justo A."/>
            <person name="Karasinski D."/>
            <person name="Kautmanova I."/>
            <person name="Kiss B."/>
            <person name="Kocsube S."/>
            <person name="Kotiranta H."/>
            <person name="LaButti K.M."/>
            <person name="Lechner B.E."/>
            <person name="Liimatainen K."/>
            <person name="Lipzen A."/>
            <person name="Lukacs Z."/>
            <person name="Mihaltcheva S."/>
            <person name="Morgado L.N."/>
            <person name="Niskanen T."/>
            <person name="Noordeloos M.E."/>
            <person name="Ohm R.A."/>
            <person name="Ortiz-Santana B."/>
            <person name="Ovrebo C."/>
            <person name="Racz N."/>
            <person name="Riley R."/>
            <person name="Savchenko A."/>
            <person name="Shiryaev A."/>
            <person name="Soop K."/>
            <person name="Spirin V."/>
            <person name="Szebenyi C."/>
            <person name="Tomsovsky M."/>
            <person name="Tulloss R.E."/>
            <person name="Uehling J."/>
            <person name="Grigoriev I.V."/>
            <person name="Vagvolgyi C."/>
            <person name="Papp T."/>
            <person name="Martin F.M."/>
            <person name="Miettinen O."/>
            <person name="Hibbett D.S."/>
            <person name="Nagy L.G."/>
        </authorList>
    </citation>
    <scope>NUCLEOTIDE SEQUENCE [LARGE SCALE GENOMIC DNA]</scope>
    <source>
        <strain evidence="1 2">HHB13444</strain>
    </source>
</reference>
<gene>
    <name evidence="1" type="ORF">K466DRAFT_465631</name>
</gene>
<keyword evidence="2" id="KW-1185">Reference proteome</keyword>
<name>A0A5C3NNN6_9APHY</name>
<accession>A0A5C3NNN6</accession>
<dbReference type="AlphaFoldDB" id="A0A5C3NNN6"/>
<sequence>PGVSQFAQQMKEAIMAAHDAVIAARTSQVVQANKHRRPAPFKAGDLVYLSTKNLAVPTGRARKLVPKFIGPFQITR</sequence>
<evidence type="ECO:0000313" key="1">
    <source>
        <dbReference type="EMBL" id="TFK78874.1"/>
    </source>
</evidence>
<feature type="non-terminal residue" evidence="1">
    <location>
        <position position="76"/>
    </location>
</feature>